<feature type="compositionally biased region" description="Polar residues" evidence="1">
    <location>
        <begin position="34"/>
        <end position="47"/>
    </location>
</feature>
<dbReference type="Proteomes" id="UP000020681">
    <property type="component" value="Unassembled WGS sequence"/>
</dbReference>
<accession>A0ABN0QXC2</accession>
<keyword evidence="3" id="KW-1185">Reference proteome</keyword>
<feature type="region of interest" description="Disordered" evidence="1">
    <location>
        <begin position="1"/>
        <end position="65"/>
    </location>
</feature>
<evidence type="ECO:0000313" key="2">
    <source>
        <dbReference type="EMBL" id="EUA89306.1"/>
    </source>
</evidence>
<evidence type="ECO:0000256" key="1">
    <source>
        <dbReference type="SAM" id="MobiDB-lite"/>
    </source>
</evidence>
<sequence length="103" mass="11365">MLARRQPSCADQRVRDDQRMNGTAVGQQHRRIAVTNNSSMTRASSTPDRQHRTEHAAPPRAGARLATLPGGASYLARRDAPVNAHAITPRGFAAAHSFYYARW</sequence>
<name>A0ABN0QXC2_MYCUL</name>
<dbReference type="EMBL" id="JAOL01000123">
    <property type="protein sequence ID" value="EUA89306.1"/>
    <property type="molecule type" value="Genomic_DNA"/>
</dbReference>
<reference evidence="2 3" key="1">
    <citation type="submission" date="2014-01" db="EMBL/GenBank/DDBJ databases">
        <authorList>
            <person name="Dobos K."/>
            <person name="Lenaerts A."/>
            <person name="Ordway D."/>
            <person name="DeGroote M.A."/>
            <person name="Parker T."/>
            <person name="Sizemore C."/>
            <person name="Tallon L.J."/>
            <person name="Sadzewicz L.K."/>
            <person name="Sengamalay N."/>
            <person name="Fraser C.M."/>
            <person name="Hine E."/>
            <person name="Shefchek K.A."/>
            <person name="Das S.P."/>
            <person name="Tettelin H."/>
        </authorList>
    </citation>
    <scope>NUCLEOTIDE SEQUENCE [LARGE SCALE GENOMIC DNA]</scope>
    <source>
        <strain evidence="2 3">Harvey</strain>
    </source>
</reference>
<gene>
    <name evidence="2" type="ORF">I551_4225</name>
</gene>
<feature type="compositionally biased region" description="Basic and acidic residues" evidence="1">
    <location>
        <begin position="48"/>
        <end position="57"/>
    </location>
</feature>
<comment type="caution">
    <text evidence="2">The sequence shown here is derived from an EMBL/GenBank/DDBJ whole genome shotgun (WGS) entry which is preliminary data.</text>
</comment>
<protein>
    <submittedName>
        <fullName evidence="2">Uncharacterized protein</fullName>
    </submittedName>
</protein>
<evidence type="ECO:0000313" key="3">
    <source>
        <dbReference type="Proteomes" id="UP000020681"/>
    </source>
</evidence>
<proteinExistence type="predicted"/>
<organism evidence="2 3">
    <name type="scientific">Mycobacterium ulcerans str. Harvey</name>
    <dbReference type="NCBI Taxonomy" id="1299332"/>
    <lineage>
        <taxon>Bacteria</taxon>
        <taxon>Bacillati</taxon>
        <taxon>Actinomycetota</taxon>
        <taxon>Actinomycetes</taxon>
        <taxon>Mycobacteriales</taxon>
        <taxon>Mycobacteriaceae</taxon>
        <taxon>Mycobacterium</taxon>
        <taxon>Mycobacterium ulcerans group</taxon>
    </lineage>
</organism>